<sequence>MSAADVGVFLNGSYGVGKSSVLDHLADAFAAEGMPFSLFDVDWFHRSWPPAEDDPRNVVTEAQNMRAVWENYERVGPRTPIVAGVIASDEDRERYEGVFGRRLRIIHLAASAPVAEQRLRERYTPERAAALDWHLARHEQLALTIGEGPWNEVTVDTDDRSPAEVAAIVFGLVAPGLGGLPVRP</sequence>
<dbReference type="InterPro" id="IPR027417">
    <property type="entry name" value="P-loop_NTPase"/>
</dbReference>
<dbReference type="RefSeq" id="WP_127051079.1">
    <property type="nucleotide sequence ID" value="NZ_RZGZ01000004.1"/>
</dbReference>
<accession>A0A3S0V8U3</accession>
<reference evidence="1 2" key="1">
    <citation type="submission" date="2018-12" db="EMBL/GenBank/DDBJ databases">
        <authorList>
            <person name="Li F."/>
        </authorList>
    </citation>
    <scope>NUCLEOTIDE SEQUENCE [LARGE SCALE GENOMIC DNA]</scope>
    <source>
        <strain evidence="1 2">EGI 6500705</strain>
    </source>
</reference>
<comment type="caution">
    <text evidence="1">The sequence shown here is derived from an EMBL/GenBank/DDBJ whole genome shotgun (WGS) entry which is preliminary data.</text>
</comment>
<evidence type="ECO:0000313" key="2">
    <source>
        <dbReference type="Proteomes" id="UP000274909"/>
    </source>
</evidence>
<proteinExistence type="predicted"/>
<dbReference type="EMBL" id="RZGZ01000004">
    <property type="protein sequence ID" value="RUQ98226.1"/>
    <property type="molecule type" value="Genomic_DNA"/>
</dbReference>
<dbReference type="AlphaFoldDB" id="A0A3S0V8U3"/>
<gene>
    <name evidence="1" type="ORF">ELQ94_14515</name>
</gene>
<protein>
    <submittedName>
        <fullName evidence="1">Uncharacterized protein</fullName>
    </submittedName>
</protein>
<name>A0A3S0V8U3_9MICO</name>
<organism evidence="1 2">
    <name type="scientific">Labedella endophytica</name>
    <dbReference type="NCBI Taxonomy" id="1523160"/>
    <lineage>
        <taxon>Bacteria</taxon>
        <taxon>Bacillati</taxon>
        <taxon>Actinomycetota</taxon>
        <taxon>Actinomycetes</taxon>
        <taxon>Micrococcales</taxon>
        <taxon>Microbacteriaceae</taxon>
        <taxon>Labedella</taxon>
    </lineage>
</organism>
<dbReference type="Gene3D" id="3.40.50.300">
    <property type="entry name" value="P-loop containing nucleotide triphosphate hydrolases"/>
    <property type="match status" value="1"/>
</dbReference>
<dbReference type="Proteomes" id="UP000274909">
    <property type="component" value="Unassembled WGS sequence"/>
</dbReference>
<evidence type="ECO:0000313" key="1">
    <source>
        <dbReference type="EMBL" id="RUQ98226.1"/>
    </source>
</evidence>
<keyword evidence="2" id="KW-1185">Reference proteome</keyword>
<dbReference type="SUPFAM" id="SSF52540">
    <property type="entry name" value="P-loop containing nucleoside triphosphate hydrolases"/>
    <property type="match status" value="1"/>
</dbReference>
<dbReference type="OrthoDB" id="7889077at2"/>